<dbReference type="OrthoDB" id="7843142at2"/>
<feature type="region of interest" description="Disordered" evidence="1">
    <location>
        <begin position="203"/>
        <end position="249"/>
    </location>
</feature>
<gene>
    <name evidence="4" type="ORF">FA740_15260</name>
</gene>
<organism evidence="4 5">
    <name type="scientific">Paracoccus hibiscisoli</name>
    <dbReference type="NCBI Taxonomy" id="2023261"/>
    <lineage>
        <taxon>Bacteria</taxon>
        <taxon>Pseudomonadati</taxon>
        <taxon>Pseudomonadota</taxon>
        <taxon>Alphaproteobacteria</taxon>
        <taxon>Rhodobacterales</taxon>
        <taxon>Paracoccaceae</taxon>
        <taxon>Paracoccus</taxon>
    </lineage>
</organism>
<dbReference type="Pfam" id="PF05036">
    <property type="entry name" value="SPOR"/>
    <property type="match status" value="1"/>
</dbReference>
<dbReference type="Proteomes" id="UP000306223">
    <property type="component" value="Unassembled WGS sequence"/>
</dbReference>
<feature type="domain" description="SPOR" evidence="3">
    <location>
        <begin position="255"/>
        <end position="332"/>
    </location>
</feature>
<dbReference type="InterPro" id="IPR007730">
    <property type="entry name" value="SPOR-like_dom"/>
</dbReference>
<accession>A0A4U0QKJ9</accession>
<comment type="caution">
    <text evidence="4">The sequence shown here is derived from an EMBL/GenBank/DDBJ whole genome shotgun (WGS) entry which is preliminary data.</text>
</comment>
<feature type="compositionally biased region" description="Pro residues" evidence="1">
    <location>
        <begin position="238"/>
        <end position="248"/>
    </location>
</feature>
<evidence type="ECO:0000313" key="4">
    <source>
        <dbReference type="EMBL" id="TJZ82267.1"/>
    </source>
</evidence>
<keyword evidence="5" id="KW-1185">Reference proteome</keyword>
<feature type="region of interest" description="Disordered" evidence="1">
    <location>
        <begin position="103"/>
        <end position="125"/>
    </location>
</feature>
<keyword evidence="2" id="KW-0732">Signal</keyword>
<sequence length="332" mass="34149">MIGQWRVLAMLLLGGAAQAAPVPPPPDGFSGAQYIDGQGCVFTRDGGGWAPRMDGTGQALCGFPPSMDVRRTDPAADRALPLTPPPAPDIETVLMEELSRNLGAGEWNADPRPVDARAEPAPSRRTDPIQTALQDALAAAPAVRDAAGLSGSAELCARLGYRPDPDGTAQGSTLGLCPGMRAEPAIATLTTGVRLPVAPAVQPRPSPAVPAKPATARATPPAASATVTRDRRTAPAATPSPAPAPVPAKAPDVEMIPASARYVQVGAYADDENAMIVLRALAARGYPTGQGRAAGEKGPLRLVMAGPFADRQALIAALNDLRRNGYPRAVAR</sequence>
<dbReference type="InterPro" id="IPR036680">
    <property type="entry name" value="SPOR-like_sf"/>
</dbReference>
<evidence type="ECO:0000313" key="5">
    <source>
        <dbReference type="Proteomes" id="UP000306223"/>
    </source>
</evidence>
<feature type="chain" id="PRO_5020405513" evidence="2">
    <location>
        <begin position="20"/>
        <end position="332"/>
    </location>
</feature>
<dbReference type="RefSeq" id="WP_136857672.1">
    <property type="nucleotide sequence ID" value="NZ_SUNH01000023.1"/>
</dbReference>
<dbReference type="AlphaFoldDB" id="A0A4U0QKJ9"/>
<dbReference type="GO" id="GO:0042834">
    <property type="term" value="F:peptidoglycan binding"/>
    <property type="evidence" value="ECO:0007669"/>
    <property type="project" value="InterPro"/>
</dbReference>
<reference evidence="4 5" key="1">
    <citation type="submission" date="2019-04" db="EMBL/GenBank/DDBJ databases">
        <authorList>
            <person name="Li J."/>
        </authorList>
    </citation>
    <scope>NUCLEOTIDE SEQUENCE [LARGE SCALE GENOMIC DNA]</scope>
    <source>
        <strain evidence="4 5">CCTCC AB2016182</strain>
    </source>
</reference>
<name>A0A4U0QKJ9_9RHOB</name>
<dbReference type="EMBL" id="SUNH01000023">
    <property type="protein sequence ID" value="TJZ82267.1"/>
    <property type="molecule type" value="Genomic_DNA"/>
</dbReference>
<dbReference type="PROSITE" id="PS51724">
    <property type="entry name" value="SPOR"/>
    <property type="match status" value="1"/>
</dbReference>
<protein>
    <submittedName>
        <fullName evidence="4">SPOR domain-containing protein</fullName>
    </submittedName>
</protein>
<evidence type="ECO:0000259" key="3">
    <source>
        <dbReference type="PROSITE" id="PS51724"/>
    </source>
</evidence>
<dbReference type="Gene3D" id="3.30.70.1070">
    <property type="entry name" value="Sporulation related repeat"/>
    <property type="match status" value="1"/>
</dbReference>
<proteinExistence type="predicted"/>
<feature type="compositionally biased region" description="Basic and acidic residues" evidence="1">
    <location>
        <begin position="112"/>
        <end position="125"/>
    </location>
</feature>
<evidence type="ECO:0000256" key="1">
    <source>
        <dbReference type="SAM" id="MobiDB-lite"/>
    </source>
</evidence>
<feature type="compositionally biased region" description="Low complexity" evidence="1">
    <location>
        <begin position="211"/>
        <end position="227"/>
    </location>
</feature>
<dbReference type="SUPFAM" id="SSF110997">
    <property type="entry name" value="Sporulation related repeat"/>
    <property type="match status" value="1"/>
</dbReference>
<feature type="signal peptide" evidence="2">
    <location>
        <begin position="1"/>
        <end position="19"/>
    </location>
</feature>
<evidence type="ECO:0000256" key="2">
    <source>
        <dbReference type="SAM" id="SignalP"/>
    </source>
</evidence>